<evidence type="ECO:0000313" key="1">
    <source>
        <dbReference type="EMBL" id="GME99677.1"/>
    </source>
</evidence>
<gene>
    <name evidence="1" type="ORF">Amon02_001079100</name>
</gene>
<protein>
    <submittedName>
        <fullName evidence="1">Unnamed protein product</fullName>
    </submittedName>
</protein>
<accession>A0ACB5U2E1</accession>
<dbReference type="EMBL" id="BSXS01011099">
    <property type="protein sequence ID" value="GME99677.1"/>
    <property type="molecule type" value="Genomic_DNA"/>
</dbReference>
<evidence type="ECO:0000313" key="2">
    <source>
        <dbReference type="Proteomes" id="UP001165064"/>
    </source>
</evidence>
<name>A0ACB5U2E1_AMBMO</name>
<sequence length="109" mass="11712">MSEQTVDTLLTSIISSLKTTSASLDNLSSFIDESNSHPELVKSLLKASSTPTSSHLEGVSLLTLKNTSLLSYINSLGLILGSRLNALDSSKKDYDLTQDKVRQVGLSIQ</sequence>
<organism evidence="1 2">
    <name type="scientific">Ambrosiozyma monospora</name>
    <name type="common">Yeast</name>
    <name type="synonym">Endomycopsis monosporus</name>
    <dbReference type="NCBI Taxonomy" id="43982"/>
    <lineage>
        <taxon>Eukaryota</taxon>
        <taxon>Fungi</taxon>
        <taxon>Dikarya</taxon>
        <taxon>Ascomycota</taxon>
        <taxon>Saccharomycotina</taxon>
        <taxon>Pichiomycetes</taxon>
        <taxon>Pichiales</taxon>
        <taxon>Pichiaceae</taxon>
        <taxon>Ambrosiozyma</taxon>
    </lineage>
</organism>
<comment type="caution">
    <text evidence="1">The sequence shown here is derived from an EMBL/GenBank/DDBJ whole genome shotgun (WGS) entry which is preliminary data.</text>
</comment>
<dbReference type="Proteomes" id="UP001165064">
    <property type="component" value="Unassembled WGS sequence"/>
</dbReference>
<keyword evidence="2" id="KW-1185">Reference proteome</keyword>
<proteinExistence type="predicted"/>
<reference evidence="1" key="1">
    <citation type="submission" date="2023-04" db="EMBL/GenBank/DDBJ databases">
        <title>Ambrosiozyma monospora NBRC 10751.</title>
        <authorList>
            <person name="Ichikawa N."/>
            <person name="Sato H."/>
            <person name="Tonouchi N."/>
        </authorList>
    </citation>
    <scope>NUCLEOTIDE SEQUENCE</scope>
    <source>
        <strain evidence="1">NBRC 10751</strain>
    </source>
</reference>